<comment type="caution">
    <text evidence="2">The sequence shown here is derived from an EMBL/GenBank/DDBJ whole genome shotgun (WGS) entry which is preliminary data.</text>
</comment>
<keyword evidence="3" id="KW-1185">Reference proteome</keyword>
<evidence type="ECO:0008006" key="4">
    <source>
        <dbReference type="Google" id="ProtNLM"/>
    </source>
</evidence>
<evidence type="ECO:0000256" key="1">
    <source>
        <dbReference type="SAM" id="MobiDB-lite"/>
    </source>
</evidence>
<reference evidence="2 3" key="1">
    <citation type="submission" date="2017-10" db="EMBL/GenBank/DDBJ databases">
        <title>Draft genome of Longimonas halophila.</title>
        <authorList>
            <person name="Goh K.M."/>
            <person name="Shamsir M.S."/>
            <person name="Lim S.W."/>
        </authorList>
    </citation>
    <scope>NUCLEOTIDE SEQUENCE [LARGE SCALE GENOMIC DNA]</scope>
    <source>
        <strain evidence="2 3">KCTC 42399</strain>
    </source>
</reference>
<organism evidence="2 3">
    <name type="scientific">Longimonas halophila</name>
    <dbReference type="NCBI Taxonomy" id="1469170"/>
    <lineage>
        <taxon>Bacteria</taxon>
        <taxon>Pseudomonadati</taxon>
        <taxon>Rhodothermota</taxon>
        <taxon>Rhodothermia</taxon>
        <taxon>Rhodothermales</taxon>
        <taxon>Salisaetaceae</taxon>
        <taxon>Longimonas</taxon>
    </lineage>
</organism>
<gene>
    <name evidence="2" type="ORF">CRI93_08475</name>
</gene>
<feature type="compositionally biased region" description="Low complexity" evidence="1">
    <location>
        <begin position="1"/>
        <end position="17"/>
    </location>
</feature>
<sequence>MAVSRSSSSPTSNESPPAYVHTRAGQRVAVTLHEPEAPLAERVPEAFVQDLWAQQHLNTDRCQTVDGAPVQVLSPGMLNTDAGPDFRDAHLRIGDVTWHGDVEIHNQSHGWRAHQHQDDPRYNSVVLHVTLTTDMWTGRLTRADGSPLPELVLERVLNQPLRAALHRFLTRTETPIVCAAQWPQVDATLRSAWMRELGHKRLQHKADALDTPLEDALFERLCAGMGYAKNDGPMSDLAARCPLALLQPLPDASTIEAALLGWAGLLPDPATLAEAERSTVDYVMHLRDRFRRMRSQHDARPLPAEQWTFFRLRPNNFPALRLAQVAQWVAPGGWLRSDPLGALDEAVRDPNPKAALHDLLSSTPGDFWTMHRRLDRTSKPYDPTLGTSRRNTLILNALVPVLMRKARTDASLRNAIDRLLQHLPAASDRITRLFRDLDTHPQNAVEAQGAHQLYRTLCQEGRCLQCAVGQAVLMRNS</sequence>
<protein>
    <recommendedName>
        <fullName evidence="4">DUF2851 domain-containing protein</fullName>
    </recommendedName>
</protein>
<accession>A0A2H3NSI2</accession>
<proteinExistence type="predicted"/>
<evidence type="ECO:0000313" key="3">
    <source>
        <dbReference type="Proteomes" id="UP000221024"/>
    </source>
</evidence>
<dbReference type="OrthoDB" id="1005072at2"/>
<dbReference type="RefSeq" id="WP_098062196.1">
    <property type="nucleotide sequence ID" value="NZ_PDEP01000007.1"/>
</dbReference>
<dbReference type="Proteomes" id="UP000221024">
    <property type="component" value="Unassembled WGS sequence"/>
</dbReference>
<dbReference type="InterPro" id="IPR021272">
    <property type="entry name" value="DUF2851"/>
</dbReference>
<dbReference type="EMBL" id="PDEP01000007">
    <property type="protein sequence ID" value="PEN06671.1"/>
    <property type="molecule type" value="Genomic_DNA"/>
</dbReference>
<name>A0A2H3NSI2_9BACT</name>
<feature type="region of interest" description="Disordered" evidence="1">
    <location>
        <begin position="1"/>
        <end position="20"/>
    </location>
</feature>
<dbReference type="AlphaFoldDB" id="A0A2H3NSI2"/>
<dbReference type="Pfam" id="PF11013">
    <property type="entry name" value="DUF2851"/>
    <property type="match status" value="1"/>
</dbReference>
<evidence type="ECO:0000313" key="2">
    <source>
        <dbReference type="EMBL" id="PEN06671.1"/>
    </source>
</evidence>